<comment type="caution">
    <text evidence="9">The sequence shown here is derived from an EMBL/GenBank/DDBJ whole genome shotgun (WGS) entry which is preliminary data.</text>
</comment>
<feature type="transmembrane region" description="Helical" evidence="7">
    <location>
        <begin position="28"/>
        <end position="48"/>
    </location>
</feature>
<evidence type="ECO:0000256" key="7">
    <source>
        <dbReference type="SAM" id="Phobius"/>
    </source>
</evidence>
<dbReference type="GO" id="GO:0016020">
    <property type="term" value="C:membrane"/>
    <property type="evidence" value="ECO:0007669"/>
    <property type="project" value="TreeGrafter"/>
</dbReference>
<accession>A0A839UQS4</accession>
<comment type="cofactor">
    <cofactor evidence="6">
        <name>Zn(2+)</name>
        <dbReference type="ChEBI" id="CHEBI:29105"/>
    </cofactor>
    <text evidence="6">Binds 1 zinc ion per subunit.</text>
</comment>
<dbReference type="AlphaFoldDB" id="A0A839UQS4"/>
<organism evidence="9 10">
    <name type="scientific">Simiduia aestuariiviva</name>
    <dbReference type="NCBI Taxonomy" id="1510459"/>
    <lineage>
        <taxon>Bacteria</taxon>
        <taxon>Pseudomonadati</taxon>
        <taxon>Pseudomonadota</taxon>
        <taxon>Gammaproteobacteria</taxon>
        <taxon>Cellvibrionales</taxon>
        <taxon>Cellvibrionaceae</taxon>
        <taxon>Simiduia</taxon>
    </lineage>
</organism>
<gene>
    <name evidence="9" type="ORF">FHS30_003350</name>
</gene>
<proteinExistence type="inferred from homology"/>
<evidence type="ECO:0000256" key="1">
    <source>
        <dbReference type="ARBA" id="ARBA00022670"/>
    </source>
</evidence>
<keyword evidence="7" id="KW-1133">Transmembrane helix</keyword>
<keyword evidence="5 6" id="KW-0482">Metalloprotease</keyword>
<feature type="domain" description="Peptidase M48" evidence="8">
    <location>
        <begin position="91"/>
        <end position="275"/>
    </location>
</feature>
<dbReference type="Proteomes" id="UP000559987">
    <property type="component" value="Unassembled WGS sequence"/>
</dbReference>
<evidence type="ECO:0000256" key="3">
    <source>
        <dbReference type="ARBA" id="ARBA00022801"/>
    </source>
</evidence>
<comment type="similarity">
    <text evidence="6">Belongs to the peptidase M48 family.</text>
</comment>
<dbReference type="EMBL" id="JACHXZ010000006">
    <property type="protein sequence ID" value="MBB3170133.1"/>
    <property type="molecule type" value="Genomic_DNA"/>
</dbReference>
<dbReference type="GO" id="GO:0004222">
    <property type="term" value="F:metalloendopeptidase activity"/>
    <property type="evidence" value="ECO:0007669"/>
    <property type="project" value="InterPro"/>
</dbReference>
<keyword evidence="1 6" id="KW-0645">Protease</keyword>
<dbReference type="GO" id="GO:0046872">
    <property type="term" value="F:metal ion binding"/>
    <property type="evidence" value="ECO:0007669"/>
    <property type="project" value="UniProtKB-KW"/>
</dbReference>
<keyword evidence="4 6" id="KW-0862">Zinc</keyword>
<reference evidence="9 10" key="1">
    <citation type="submission" date="2020-08" db="EMBL/GenBank/DDBJ databases">
        <title>Genomic Encyclopedia of Type Strains, Phase III (KMG-III): the genomes of soil and plant-associated and newly described type strains.</title>
        <authorList>
            <person name="Whitman W."/>
        </authorList>
    </citation>
    <scope>NUCLEOTIDE SEQUENCE [LARGE SCALE GENOMIC DNA]</scope>
    <source>
        <strain evidence="9 10">CECT 8571</strain>
    </source>
</reference>
<dbReference type="PANTHER" id="PTHR22726">
    <property type="entry name" value="METALLOENDOPEPTIDASE OMA1"/>
    <property type="match status" value="1"/>
</dbReference>
<evidence type="ECO:0000256" key="5">
    <source>
        <dbReference type="ARBA" id="ARBA00023049"/>
    </source>
</evidence>
<dbReference type="InterPro" id="IPR001915">
    <property type="entry name" value="Peptidase_M48"/>
</dbReference>
<keyword evidence="2" id="KW-0479">Metal-binding</keyword>
<dbReference type="Pfam" id="PF01435">
    <property type="entry name" value="Peptidase_M48"/>
    <property type="match status" value="1"/>
</dbReference>
<sequence length="276" mass="30897">MEFDTLTTLDERIGSPAMRIIHKLENHLGLVVIATVTVLLMGFSYFYWGIPYASKVIAYTLPQGTLQQASDDTLLVMQKRYLQPTKLSAETQARLREKISDFAPDYPIDKLYFYASDSMGANAFALPDGTIVFTDEIIALTEGNDDEVLAVFGHEIGHIEGRHALRQILQSSAIAVTIAMIGGDVSAMGDIVLTLPVVFSQLAFSRKFEIEADQHSRAMLESNGLKSDAFASILTKLYNSHSQCEDSKIKCEKRKDWYRYLSTHPHLEQRLQAISQ</sequence>
<evidence type="ECO:0000256" key="6">
    <source>
        <dbReference type="RuleBase" id="RU003983"/>
    </source>
</evidence>
<dbReference type="Gene3D" id="3.30.2010.10">
    <property type="entry name" value="Metalloproteases ('zincins'), catalytic domain"/>
    <property type="match status" value="1"/>
</dbReference>
<keyword evidence="10" id="KW-1185">Reference proteome</keyword>
<keyword evidence="3 6" id="KW-0378">Hydrolase</keyword>
<keyword evidence="7" id="KW-0812">Transmembrane</keyword>
<name>A0A839UQS4_9GAMM</name>
<dbReference type="InterPro" id="IPR051156">
    <property type="entry name" value="Mito/Outer_Membr_Metalloprot"/>
</dbReference>
<protein>
    <submittedName>
        <fullName evidence="9">Zn-dependent protease with chaperone function</fullName>
    </submittedName>
</protein>
<dbReference type="PANTHER" id="PTHR22726:SF1">
    <property type="entry name" value="METALLOENDOPEPTIDASE OMA1, MITOCHONDRIAL"/>
    <property type="match status" value="1"/>
</dbReference>
<dbReference type="CDD" id="cd07332">
    <property type="entry name" value="M48C_Oma1_like"/>
    <property type="match status" value="1"/>
</dbReference>
<keyword evidence="7" id="KW-0472">Membrane</keyword>
<evidence type="ECO:0000259" key="8">
    <source>
        <dbReference type="Pfam" id="PF01435"/>
    </source>
</evidence>
<evidence type="ECO:0000313" key="10">
    <source>
        <dbReference type="Proteomes" id="UP000559987"/>
    </source>
</evidence>
<dbReference type="GO" id="GO:0051603">
    <property type="term" value="P:proteolysis involved in protein catabolic process"/>
    <property type="evidence" value="ECO:0007669"/>
    <property type="project" value="TreeGrafter"/>
</dbReference>
<evidence type="ECO:0000256" key="2">
    <source>
        <dbReference type="ARBA" id="ARBA00022723"/>
    </source>
</evidence>
<evidence type="ECO:0000313" key="9">
    <source>
        <dbReference type="EMBL" id="MBB3170133.1"/>
    </source>
</evidence>
<evidence type="ECO:0000256" key="4">
    <source>
        <dbReference type="ARBA" id="ARBA00022833"/>
    </source>
</evidence>